<gene>
    <name evidence="2" type="ORF">STAFG_0896</name>
</gene>
<keyword evidence="1" id="KW-0472">Membrane</keyword>
<protein>
    <submittedName>
        <fullName evidence="2">Uncharacterized protein</fullName>
    </submittedName>
</protein>
<proteinExistence type="predicted"/>
<keyword evidence="3" id="KW-1185">Reference proteome</keyword>
<evidence type="ECO:0000256" key="1">
    <source>
        <dbReference type="SAM" id="Phobius"/>
    </source>
</evidence>
<evidence type="ECO:0000313" key="3">
    <source>
        <dbReference type="Proteomes" id="UP000015001"/>
    </source>
</evidence>
<accession>S4N398</accession>
<name>S4N398_9ACTN</name>
<organism evidence="2 3">
    <name type="scientific">Streptomyces afghaniensis 772</name>
    <dbReference type="NCBI Taxonomy" id="1283301"/>
    <lineage>
        <taxon>Bacteria</taxon>
        <taxon>Bacillati</taxon>
        <taxon>Actinomycetota</taxon>
        <taxon>Actinomycetes</taxon>
        <taxon>Kitasatosporales</taxon>
        <taxon>Streptomycetaceae</taxon>
        <taxon>Streptomyces</taxon>
    </lineage>
</organism>
<feature type="transmembrane region" description="Helical" evidence="1">
    <location>
        <begin position="6"/>
        <end position="28"/>
    </location>
</feature>
<comment type="caution">
    <text evidence="2">The sequence shown here is derived from an EMBL/GenBank/DDBJ whole genome shotgun (WGS) entry which is preliminary data.</text>
</comment>
<dbReference type="HOGENOM" id="CLU_3296881_0_0_11"/>
<keyword evidence="1" id="KW-1133">Transmembrane helix</keyword>
<reference evidence="2 3" key="1">
    <citation type="submission" date="2013-02" db="EMBL/GenBank/DDBJ databases">
        <title>Draft Genome Sequence of Streptomyces afghaniensis, Which Produces Compounds of the Julimycin B-Complex.</title>
        <authorList>
            <person name="Gruening B.A."/>
            <person name="Praeg A."/>
            <person name="Erxleben A."/>
            <person name="Guenther S."/>
            <person name="Fiedler H.-P."/>
            <person name="Goodfellow M."/>
            <person name="Mueller M."/>
        </authorList>
    </citation>
    <scope>NUCLEOTIDE SEQUENCE [LARGE SCALE GENOMIC DNA]</scope>
    <source>
        <strain evidence="2 3">772</strain>
    </source>
</reference>
<dbReference type="Proteomes" id="UP000015001">
    <property type="component" value="Unassembled WGS sequence"/>
</dbReference>
<keyword evidence="1" id="KW-0812">Transmembrane</keyword>
<sequence>MPLAPFTVAGQGVAALVATLAAGLLFLFRDRFDLFQGRAV</sequence>
<dbReference type="PATRIC" id="fig|1283301.3.peg.879"/>
<evidence type="ECO:0000313" key="2">
    <source>
        <dbReference type="EMBL" id="EPJ42017.1"/>
    </source>
</evidence>
<dbReference type="AlphaFoldDB" id="S4N398"/>
<dbReference type="EMBL" id="AOPY01001284">
    <property type="protein sequence ID" value="EPJ42017.1"/>
    <property type="molecule type" value="Genomic_DNA"/>
</dbReference>